<dbReference type="PANTHER" id="PTHR11306:SF68">
    <property type="entry name" value="NPC INTRACELLULAR CHOLESTEROL TRANSPORTER 2"/>
    <property type="match status" value="1"/>
</dbReference>
<dbReference type="GO" id="GO:0032934">
    <property type="term" value="F:sterol binding"/>
    <property type="evidence" value="ECO:0007669"/>
    <property type="project" value="InterPro"/>
</dbReference>
<comment type="caution">
    <text evidence="8">The sequence shown here is derived from an EMBL/GenBank/DDBJ whole genome shotgun (WGS) entry which is preliminary data.</text>
</comment>
<dbReference type="InterPro" id="IPR014756">
    <property type="entry name" value="Ig_E-set"/>
</dbReference>
<comment type="subcellular location">
    <subcellularLocation>
        <location evidence="1">Secreted</location>
    </subcellularLocation>
</comment>
<evidence type="ECO:0000256" key="1">
    <source>
        <dbReference type="ARBA" id="ARBA00004613"/>
    </source>
</evidence>
<dbReference type="CDD" id="cd00916">
    <property type="entry name" value="Npc2_like"/>
    <property type="match status" value="1"/>
</dbReference>
<dbReference type="FunFam" id="2.60.40.770:FF:000001">
    <property type="entry name" value="NPC intracellular cholesterol transporter 2"/>
    <property type="match status" value="1"/>
</dbReference>
<dbReference type="GO" id="GO:0005576">
    <property type="term" value="C:extracellular region"/>
    <property type="evidence" value="ECO:0007669"/>
    <property type="project" value="UniProtKB-SubCell"/>
</dbReference>
<sequence>MLRGFILVFVALLVVASATEVNYCGSSKKFEDPNSVKISGCDVPPCKLRRRTKASIEYKFTPDEDAENIVNNVSASIFSVPLPFVGVDGTTACDNIFNLDGTSAGCSLKKGVDYIYKREFPVLQIYPTISMTIHYALMDRNRTVACFEVPAKIIN</sequence>
<proteinExistence type="inferred from homology"/>
<feature type="signal peptide" evidence="6">
    <location>
        <begin position="1"/>
        <end position="18"/>
    </location>
</feature>
<evidence type="ECO:0000313" key="9">
    <source>
        <dbReference type="Proteomes" id="UP001177670"/>
    </source>
</evidence>
<dbReference type="Pfam" id="PF02221">
    <property type="entry name" value="E1_DerP2_DerF2"/>
    <property type="match status" value="1"/>
</dbReference>
<evidence type="ECO:0000259" key="7">
    <source>
        <dbReference type="SMART" id="SM00737"/>
    </source>
</evidence>
<name>A0AA40KYE2_9HYME</name>
<dbReference type="EMBL" id="JAHYIQ010000001">
    <property type="protein sequence ID" value="KAK1137675.1"/>
    <property type="molecule type" value="Genomic_DNA"/>
</dbReference>
<feature type="chain" id="PRO_5041406083" description="MD-2-related lipid-recognition domain-containing protein" evidence="6">
    <location>
        <begin position="19"/>
        <end position="155"/>
    </location>
</feature>
<dbReference type="InterPro" id="IPR039670">
    <property type="entry name" value="NPC2-like"/>
</dbReference>
<dbReference type="AlphaFoldDB" id="A0AA40KYE2"/>
<evidence type="ECO:0000313" key="8">
    <source>
        <dbReference type="EMBL" id="KAK1137675.1"/>
    </source>
</evidence>
<dbReference type="InterPro" id="IPR003172">
    <property type="entry name" value="ML_dom"/>
</dbReference>
<accession>A0AA40KYE2</accession>
<evidence type="ECO:0000256" key="4">
    <source>
        <dbReference type="ARBA" id="ARBA00022729"/>
    </source>
</evidence>
<dbReference type="InterPro" id="IPR033916">
    <property type="entry name" value="ML_Npc2-like"/>
</dbReference>
<keyword evidence="3" id="KW-0964">Secreted</keyword>
<feature type="domain" description="MD-2-related lipid-recognition" evidence="7">
    <location>
        <begin position="21"/>
        <end position="151"/>
    </location>
</feature>
<evidence type="ECO:0000256" key="5">
    <source>
        <dbReference type="ARBA" id="ARBA00023157"/>
    </source>
</evidence>
<dbReference type="GO" id="GO:0032367">
    <property type="term" value="P:intracellular cholesterol transport"/>
    <property type="evidence" value="ECO:0007669"/>
    <property type="project" value="InterPro"/>
</dbReference>
<dbReference type="SMART" id="SM00737">
    <property type="entry name" value="ML"/>
    <property type="match status" value="1"/>
</dbReference>
<keyword evidence="5" id="KW-1015">Disulfide bond</keyword>
<dbReference type="SUPFAM" id="SSF81296">
    <property type="entry name" value="E set domains"/>
    <property type="match status" value="1"/>
</dbReference>
<evidence type="ECO:0000256" key="2">
    <source>
        <dbReference type="ARBA" id="ARBA00006370"/>
    </source>
</evidence>
<dbReference type="Proteomes" id="UP001177670">
    <property type="component" value="Unassembled WGS sequence"/>
</dbReference>
<evidence type="ECO:0000256" key="6">
    <source>
        <dbReference type="SAM" id="SignalP"/>
    </source>
</evidence>
<keyword evidence="4 6" id="KW-0732">Signal</keyword>
<comment type="similarity">
    <text evidence="2">Belongs to the NPC2 family.</text>
</comment>
<gene>
    <name evidence="8" type="ORF">K0M31_002172</name>
</gene>
<evidence type="ECO:0000256" key="3">
    <source>
        <dbReference type="ARBA" id="ARBA00022525"/>
    </source>
</evidence>
<organism evidence="8 9">
    <name type="scientific">Melipona bicolor</name>
    <dbReference type="NCBI Taxonomy" id="60889"/>
    <lineage>
        <taxon>Eukaryota</taxon>
        <taxon>Metazoa</taxon>
        <taxon>Ecdysozoa</taxon>
        <taxon>Arthropoda</taxon>
        <taxon>Hexapoda</taxon>
        <taxon>Insecta</taxon>
        <taxon>Pterygota</taxon>
        <taxon>Neoptera</taxon>
        <taxon>Endopterygota</taxon>
        <taxon>Hymenoptera</taxon>
        <taxon>Apocrita</taxon>
        <taxon>Aculeata</taxon>
        <taxon>Apoidea</taxon>
        <taxon>Anthophila</taxon>
        <taxon>Apidae</taxon>
        <taxon>Melipona</taxon>
    </lineage>
</organism>
<protein>
    <recommendedName>
        <fullName evidence="7">MD-2-related lipid-recognition domain-containing protein</fullName>
    </recommendedName>
</protein>
<keyword evidence="9" id="KW-1185">Reference proteome</keyword>
<reference evidence="8" key="1">
    <citation type="submission" date="2021-10" db="EMBL/GenBank/DDBJ databases">
        <title>Melipona bicolor Genome sequencing and assembly.</title>
        <authorList>
            <person name="Araujo N.S."/>
            <person name="Arias M.C."/>
        </authorList>
    </citation>
    <scope>NUCLEOTIDE SEQUENCE</scope>
    <source>
        <strain evidence="8">USP_2M_L1-L4_2017</strain>
        <tissue evidence="8">Whole body</tissue>
    </source>
</reference>
<dbReference type="PANTHER" id="PTHR11306">
    <property type="entry name" value="NIEMANN PICK TYPE C2 PROTEIN NPC2-RELATED"/>
    <property type="match status" value="1"/>
</dbReference>
<dbReference type="Gene3D" id="2.60.40.770">
    <property type="match status" value="1"/>
</dbReference>